<reference evidence="8 9" key="1">
    <citation type="submission" date="2015-04" db="EMBL/GenBank/DDBJ databases">
        <authorList>
            <person name="Heijne W.H."/>
            <person name="Fedorova N.D."/>
            <person name="Nierman W.C."/>
            <person name="Vollebregt A.W."/>
            <person name="Zhao Z."/>
            <person name="Wu L."/>
            <person name="Kumar M."/>
            <person name="Stam H."/>
            <person name="van den Berg M.A."/>
            <person name="Pel H.J."/>
        </authorList>
    </citation>
    <scope>NUCLEOTIDE SEQUENCE [LARGE SCALE GENOMIC DNA]</scope>
    <source>
        <strain evidence="8 9">CBS 393.64</strain>
    </source>
</reference>
<dbReference type="Pfam" id="PF00704">
    <property type="entry name" value="Glyco_hydro_18"/>
    <property type="match status" value="1"/>
</dbReference>
<dbReference type="SMART" id="SM00636">
    <property type="entry name" value="Glyco_18"/>
    <property type="match status" value="1"/>
</dbReference>
<evidence type="ECO:0000259" key="6">
    <source>
        <dbReference type="PROSITE" id="PS50941"/>
    </source>
</evidence>
<keyword evidence="3" id="KW-0843">Virulence</keyword>
<gene>
    <name evidence="8" type="ORF">T310_3047</name>
</gene>
<dbReference type="OrthoDB" id="73875at2759"/>
<dbReference type="FunFam" id="3.20.20.80:FF:000159">
    <property type="entry name" value="Class V chitinase, putative"/>
    <property type="match status" value="1"/>
</dbReference>
<name>A0A0F4YXW2_RASE3</name>
<comment type="caution">
    <text evidence="4">Lacks conserved residue(s) required for the propagation of feature annotation.</text>
</comment>
<comment type="caution">
    <text evidence="8">The sequence shown here is derived from an EMBL/GenBank/DDBJ whole genome shotgun (WGS) entry which is preliminary data.</text>
</comment>
<keyword evidence="5" id="KW-0732">Signal</keyword>
<dbReference type="InterPro" id="IPR017853">
    <property type="entry name" value="GH"/>
</dbReference>
<feature type="chain" id="PRO_5002482010" description="chitinase" evidence="5">
    <location>
        <begin position="17"/>
        <end position="431"/>
    </location>
</feature>
<dbReference type="AlphaFoldDB" id="A0A0F4YXW2"/>
<dbReference type="GO" id="GO:0005576">
    <property type="term" value="C:extracellular region"/>
    <property type="evidence" value="ECO:0007669"/>
    <property type="project" value="TreeGrafter"/>
</dbReference>
<dbReference type="Proteomes" id="UP000053958">
    <property type="component" value="Unassembled WGS sequence"/>
</dbReference>
<dbReference type="PROSITE" id="PS50941">
    <property type="entry name" value="CHIT_BIND_I_2"/>
    <property type="match status" value="1"/>
</dbReference>
<dbReference type="GO" id="GO:0005975">
    <property type="term" value="P:carbohydrate metabolic process"/>
    <property type="evidence" value="ECO:0007669"/>
    <property type="project" value="InterPro"/>
</dbReference>
<evidence type="ECO:0000256" key="2">
    <source>
        <dbReference type="ARBA" id="ARBA00022669"/>
    </source>
</evidence>
<accession>A0A0F4YXW2</accession>
<dbReference type="EMBL" id="LASV01000118">
    <property type="protein sequence ID" value="KKA22940.1"/>
    <property type="molecule type" value="Genomic_DNA"/>
</dbReference>
<dbReference type="PANTHER" id="PTHR11177">
    <property type="entry name" value="CHITINASE"/>
    <property type="match status" value="1"/>
</dbReference>
<dbReference type="InterPro" id="IPR011583">
    <property type="entry name" value="Chitinase_II/V-like_cat"/>
</dbReference>
<dbReference type="RefSeq" id="XP_013329552.1">
    <property type="nucleotide sequence ID" value="XM_013474098.1"/>
</dbReference>
<keyword evidence="8" id="KW-0326">Glycosidase</keyword>
<sequence length="431" mass="47107">MLRLLLLGLLAAHAAALRYVMYIDQYHKDNLPEPDQTQGITHAIMAFAKSDLFNSDSPPQFTPFEPISTMRGRFSKDTKVMIAIGGWGDTSGFSAGAKDNTTRARFAKNVAAMLDSLGADGVDIDWEYPGGNGQDYKQIPNSAKVDEIETYPLFLQAIRDAISKDKLLSIAVPGLQRDMIAFTKEQGPKIFAPVDFVNVMTYDLMNRRDNVTKHHTSVQGSLETINNYLDIGMDPAKANLGFAFYAKYFTTDPSSDCATEPLGCKVVPLENPDGSDNGKSGAYTFEPIHMAPPPSNLKTSTDGTCGIDKGKCPEGLCCSQYGNCGTTDEFCQVGCLSDYGTCKGVSVTDSWRKAQSDGKTDEEAGGQYYWDADNQLFWSWDTPDLMAKKFTDIVSAKKLGGVMAWSLGEDSYDWSHVKALRDGVNSLTTST</sequence>
<dbReference type="CDD" id="cd00598">
    <property type="entry name" value="GH18_chitinase-like"/>
    <property type="match status" value="1"/>
</dbReference>
<feature type="disulfide bond" evidence="4">
    <location>
        <begin position="317"/>
        <end position="331"/>
    </location>
</feature>
<dbReference type="Gene3D" id="3.30.60.10">
    <property type="entry name" value="Endochitinase-like"/>
    <property type="match status" value="1"/>
</dbReference>
<evidence type="ECO:0000256" key="3">
    <source>
        <dbReference type="ARBA" id="ARBA00023026"/>
    </source>
</evidence>
<dbReference type="InterPro" id="IPR036861">
    <property type="entry name" value="Endochitinase-like_sf"/>
</dbReference>
<dbReference type="InterPro" id="IPR001223">
    <property type="entry name" value="Glyco_hydro18_cat"/>
</dbReference>
<dbReference type="GO" id="GO:0008061">
    <property type="term" value="F:chitin binding"/>
    <property type="evidence" value="ECO:0007669"/>
    <property type="project" value="UniProtKB-UniRule"/>
</dbReference>
<keyword evidence="9" id="KW-1185">Reference proteome</keyword>
<dbReference type="SUPFAM" id="SSF57016">
    <property type="entry name" value="Plant lectins/antimicrobial peptides"/>
    <property type="match status" value="1"/>
</dbReference>
<protein>
    <recommendedName>
        <fullName evidence="1">chitinase</fullName>
        <ecNumber evidence="1">3.2.1.14</ecNumber>
    </recommendedName>
</protein>
<feature type="domain" description="GH18" evidence="7">
    <location>
        <begin position="17"/>
        <end position="427"/>
    </location>
</feature>
<feature type="domain" description="Chitin-binding type-1" evidence="6">
    <location>
        <begin position="302"/>
        <end position="344"/>
    </location>
</feature>
<dbReference type="CDD" id="cd00035">
    <property type="entry name" value="ChtBD1"/>
    <property type="match status" value="1"/>
</dbReference>
<evidence type="ECO:0000256" key="4">
    <source>
        <dbReference type="PROSITE-ProRule" id="PRU00261"/>
    </source>
</evidence>
<proteinExistence type="predicted"/>
<organism evidence="8 9">
    <name type="scientific">Rasamsonia emersonii (strain ATCC 16479 / CBS 393.64 / IMI 116815)</name>
    <dbReference type="NCBI Taxonomy" id="1408163"/>
    <lineage>
        <taxon>Eukaryota</taxon>
        <taxon>Fungi</taxon>
        <taxon>Dikarya</taxon>
        <taxon>Ascomycota</taxon>
        <taxon>Pezizomycotina</taxon>
        <taxon>Eurotiomycetes</taxon>
        <taxon>Eurotiomycetidae</taxon>
        <taxon>Eurotiales</taxon>
        <taxon>Trichocomaceae</taxon>
        <taxon>Rasamsonia</taxon>
    </lineage>
</organism>
<dbReference type="Pfam" id="PF00187">
    <property type="entry name" value="Chitin_bind_1"/>
    <property type="match status" value="1"/>
</dbReference>
<keyword evidence="8" id="KW-0378">Hydrolase</keyword>
<evidence type="ECO:0000256" key="5">
    <source>
        <dbReference type="SAM" id="SignalP"/>
    </source>
</evidence>
<dbReference type="PANTHER" id="PTHR11177:SF337">
    <property type="entry name" value="CHITINASE"/>
    <property type="match status" value="1"/>
</dbReference>
<feature type="signal peptide" evidence="5">
    <location>
        <begin position="1"/>
        <end position="16"/>
    </location>
</feature>
<dbReference type="PROSITE" id="PS51910">
    <property type="entry name" value="GH18_2"/>
    <property type="match status" value="1"/>
</dbReference>
<evidence type="ECO:0000259" key="7">
    <source>
        <dbReference type="PROSITE" id="PS51910"/>
    </source>
</evidence>
<dbReference type="InterPro" id="IPR050314">
    <property type="entry name" value="Glycosyl_Hydrlase_18"/>
</dbReference>
<evidence type="ECO:0000256" key="1">
    <source>
        <dbReference type="ARBA" id="ARBA00012729"/>
    </source>
</evidence>
<dbReference type="GO" id="GO:0008843">
    <property type="term" value="F:endochitinase activity"/>
    <property type="evidence" value="ECO:0007669"/>
    <property type="project" value="UniProtKB-EC"/>
</dbReference>
<dbReference type="GeneID" id="25315397"/>
<evidence type="ECO:0000313" key="8">
    <source>
        <dbReference type="EMBL" id="KKA22940.1"/>
    </source>
</evidence>
<dbReference type="InterPro" id="IPR001002">
    <property type="entry name" value="Chitin-bd_1"/>
</dbReference>
<dbReference type="Gene3D" id="3.20.20.80">
    <property type="entry name" value="Glycosidases"/>
    <property type="match status" value="1"/>
</dbReference>
<dbReference type="GO" id="GO:0006032">
    <property type="term" value="P:chitin catabolic process"/>
    <property type="evidence" value="ECO:0007669"/>
    <property type="project" value="TreeGrafter"/>
</dbReference>
<dbReference type="EC" id="3.2.1.14" evidence="1"/>
<dbReference type="SMART" id="SM00270">
    <property type="entry name" value="ChtBD1"/>
    <property type="match status" value="1"/>
</dbReference>
<dbReference type="PROSITE" id="PS00026">
    <property type="entry name" value="CHIT_BIND_I_1"/>
    <property type="match status" value="1"/>
</dbReference>
<feature type="disulfide bond" evidence="4">
    <location>
        <begin position="312"/>
        <end position="324"/>
    </location>
</feature>
<dbReference type="InterPro" id="IPR018371">
    <property type="entry name" value="Chitin-binding_1_CS"/>
</dbReference>
<keyword evidence="2 4" id="KW-0147">Chitin-binding</keyword>
<dbReference type="STRING" id="1408163.A0A0F4YXW2"/>
<keyword evidence="4" id="KW-1015">Disulfide bond</keyword>
<evidence type="ECO:0000313" key="9">
    <source>
        <dbReference type="Proteomes" id="UP000053958"/>
    </source>
</evidence>
<dbReference type="SUPFAM" id="SSF51445">
    <property type="entry name" value="(Trans)glycosidases"/>
    <property type="match status" value="1"/>
</dbReference>